<dbReference type="Gene3D" id="1.10.437.10">
    <property type="entry name" value="Blc2-like"/>
    <property type="match status" value="1"/>
</dbReference>
<keyword evidence="4" id="KW-0053">Apoptosis</keyword>
<keyword evidence="6" id="KW-0472">Membrane</keyword>
<dbReference type="PANTHER" id="PTHR11256">
    <property type="entry name" value="BCL-2 RELATED"/>
    <property type="match status" value="1"/>
</dbReference>
<reference evidence="9" key="3">
    <citation type="submission" date="2025-09" db="UniProtKB">
        <authorList>
            <consortium name="Ensembl"/>
        </authorList>
    </citation>
    <scope>IDENTIFICATION</scope>
</reference>
<comment type="similarity">
    <text evidence="2">Belongs to the Bcl-2 family.</text>
</comment>
<dbReference type="SUPFAM" id="SSF56854">
    <property type="entry name" value="Bcl-2 inhibitors of programmed cell death"/>
    <property type="match status" value="1"/>
</dbReference>
<sequence>MEVLRRSSVFAAEVMEVFDRSPTDKELVSQAKALCRDYINSRLIQAGVSWSKPEYNAPVPGGKLAEVSTILLRLGDELEYIRPNVYRNIARQLNISLHSETVVSDAFLAVAAQIFSAGITWGKVVSLYAVAAGLAVDCVRHAQPAMVHTIVDCLGEFVRKTLVTWLKRRGGWIVAHPELLMGSLPQPPHRGGSCELEDWRWSWTPAPRFFPAWRAESSPKWFFIVHHHLCSLLFILPCGWEDWEEGRRQLVWEYGRRGPRCESWGWSSDSLSHSWFWGSGGSCSSAPIPWHFEECPKRTHPHAWKQHLMGQEVRREHTCLPTCFPSISPTPGKHSSPCSAWELLPHPWEAAGRTLHSSGLSLSLRVGTNGTRHPRQLQPLCMEHEDREG</sequence>
<reference evidence="9 10" key="1">
    <citation type="journal article" date="2010" name="Nature">
        <title>The genome of a songbird.</title>
        <authorList>
            <person name="Warren W.C."/>
            <person name="Clayton D.F."/>
            <person name="Ellegren H."/>
            <person name="Arnold A.P."/>
            <person name="Hillier L.W."/>
            <person name="Kunstner A."/>
            <person name="Searle S."/>
            <person name="White S."/>
            <person name="Vilella A.J."/>
            <person name="Fairley S."/>
            <person name="Heger A."/>
            <person name="Kong L."/>
            <person name="Ponting C.P."/>
            <person name="Jarvis E.D."/>
            <person name="Mello C.V."/>
            <person name="Minx P."/>
            <person name="Lovell P."/>
            <person name="Velho T.A."/>
            <person name="Ferris M."/>
            <person name="Balakrishnan C.N."/>
            <person name="Sinha S."/>
            <person name="Blatti C."/>
            <person name="London S.E."/>
            <person name="Li Y."/>
            <person name="Lin Y.C."/>
            <person name="George J."/>
            <person name="Sweedler J."/>
            <person name="Southey B."/>
            <person name="Gunaratne P."/>
            <person name="Watson M."/>
            <person name="Nam K."/>
            <person name="Backstrom N."/>
            <person name="Smeds L."/>
            <person name="Nabholz B."/>
            <person name="Itoh Y."/>
            <person name="Whitney O."/>
            <person name="Pfenning A.R."/>
            <person name="Howard J."/>
            <person name="Volker M."/>
            <person name="Skinner B.M."/>
            <person name="Griffin D.K."/>
            <person name="Ye L."/>
            <person name="McLaren W.M."/>
            <person name="Flicek P."/>
            <person name="Quesada V."/>
            <person name="Velasco G."/>
            <person name="Lopez-Otin C."/>
            <person name="Puente X.S."/>
            <person name="Olender T."/>
            <person name="Lancet D."/>
            <person name="Smit A.F."/>
            <person name="Hubley R."/>
            <person name="Konkel M.K."/>
            <person name="Walker J.A."/>
            <person name="Batzer M.A."/>
            <person name="Gu W."/>
            <person name="Pollock D.D."/>
            <person name="Chen L."/>
            <person name="Cheng Z."/>
            <person name="Eichler E.E."/>
            <person name="Stapley J."/>
            <person name="Slate J."/>
            <person name="Ekblom R."/>
            <person name="Birkhead T."/>
            <person name="Burke T."/>
            <person name="Burt D."/>
            <person name="Scharff C."/>
            <person name="Adam I."/>
            <person name="Richard H."/>
            <person name="Sultan M."/>
            <person name="Soldatov A."/>
            <person name="Lehrach H."/>
            <person name="Edwards S.V."/>
            <person name="Yang S.P."/>
            <person name="Li X."/>
            <person name="Graves T."/>
            <person name="Fulton L."/>
            <person name="Nelson J."/>
            <person name="Chinwalla A."/>
            <person name="Hou S."/>
            <person name="Mardis E.R."/>
            <person name="Wilson R.K."/>
        </authorList>
    </citation>
    <scope>NUCLEOTIDE SEQUENCE [LARGE SCALE GENOMIC DNA]</scope>
</reference>
<dbReference type="GO" id="GO:0008630">
    <property type="term" value="P:intrinsic apoptotic signaling pathway in response to DNA damage"/>
    <property type="evidence" value="ECO:0007669"/>
    <property type="project" value="TreeGrafter"/>
</dbReference>
<evidence type="ECO:0000313" key="10">
    <source>
        <dbReference type="Proteomes" id="UP000007754"/>
    </source>
</evidence>
<dbReference type="PANTHER" id="PTHR11256:SF48">
    <property type="entry name" value="BCL-2-RELATED OVARIAN KILLER PROTEIN"/>
    <property type="match status" value="1"/>
</dbReference>
<dbReference type="Ensembl" id="ENSTGUT00000044232.1">
    <property type="protein sequence ID" value="ENSTGUP00000032020.1"/>
    <property type="gene ID" value="ENSTGUG00000006098.2"/>
</dbReference>
<dbReference type="CDD" id="cd06845">
    <property type="entry name" value="Bcl-2_like"/>
    <property type="match status" value="1"/>
</dbReference>
<dbReference type="PROSITE" id="PS50062">
    <property type="entry name" value="BCL2_FAMILY"/>
    <property type="match status" value="1"/>
</dbReference>
<gene>
    <name evidence="9" type="primary">BOK</name>
</gene>
<dbReference type="InParanoid" id="A0A674HBJ4"/>
<dbReference type="Proteomes" id="UP000007754">
    <property type="component" value="Chromosome 9"/>
</dbReference>
<feature type="region of interest" description="Disordered" evidence="7">
    <location>
        <begin position="366"/>
        <end position="389"/>
    </location>
</feature>
<evidence type="ECO:0000313" key="9">
    <source>
        <dbReference type="Ensembl" id="ENSTGUP00000032020.1"/>
    </source>
</evidence>
<keyword evidence="10" id="KW-1185">Reference proteome</keyword>
<evidence type="ECO:0000256" key="2">
    <source>
        <dbReference type="ARBA" id="ARBA00009458"/>
    </source>
</evidence>
<keyword evidence="5" id="KW-1133">Transmembrane helix</keyword>
<dbReference type="GO" id="GO:0097192">
    <property type="term" value="P:extrinsic apoptotic signaling pathway in absence of ligand"/>
    <property type="evidence" value="ECO:0007669"/>
    <property type="project" value="TreeGrafter"/>
</dbReference>
<evidence type="ECO:0000256" key="6">
    <source>
        <dbReference type="ARBA" id="ARBA00023136"/>
    </source>
</evidence>
<evidence type="ECO:0000256" key="5">
    <source>
        <dbReference type="ARBA" id="ARBA00022989"/>
    </source>
</evidence>
<protein>
    <submittedName>
        <fullName evidence="9">BCL2 family apoptosis regulator BOK</fullName>
    </submittedName>
</protein>
<dbReference type="SMART" id="SM00337">
    <property type="entry name" value="BCL"/>
    <property type="match status" value="1"/>
</dbReference>
<evidence type="ECO:0000256" key="4">
    <source>
        <dbReference type="ARBA" id="ARBA00022703"/>
    </source>
</evidence>
<dbReference type="InterPro" id="IPR036834">
    <property type="entry name" value="Bcl-2-like_sf"/>
</dbReference>
<proteinExistence type="inferred from homology"/>
<evidence type="ECO:0000259" key="8">
    <source>
        <dbReference type="SMART" id="SM00337"/>
    </source>
</evidence>
<keyword evidence="3" id="KW-0812">Transmembrane</keyword>
<dbReference type="GO" id="GO:0005741">
    <property type="term" value="C:mitochondrial outer membrane"/>
    <property type="evidence" value="ECO:0007669"/>
    <property type="project" value="TreeGrafter"/>
</dbReference>
<dbReference type="GO" id="GO:0051400">
    <property type="term" value="F:BH domain binding"/>
    <property type="evidence" value="ECO:0007669"/>
    <property type="project" value="TreeGrafter"/>
</dbReference>
<dbReference type="InterPro" id="IPR002475">
    <property type="entry name" value="Bcl2-like"/>
</dbReference>
<name>A0A674HBJ4_TAEGU</name>
<dbReference type="Pfam" id="PF00452">
    <property type="entry name" value="Bcl-2"/>
    <property type="match status" value="1"/>
</dbReference>
<dbReference type="GO" id="GO:0001836">
    <property type="term" value="P:release of cytochrome c from mitochondria"/>
    <property type="evidence" value="ECO:0007669"/>
    <property type="project" value="TreeGrafter"/>
</dbReference>
<dbReference type="AlphaFoldDB" id="A0A674HBJ4"/>
<comment type="subcellular location">
    <subcellularLocation>
        <location evidence="1">Membrane</location>
        <topology evidence="1">Single-pass membrane protein</topology>
    </subcellularLocation>
</comment>
<accession>A0A674HBJ4</accession>
<dbReference type="GO" id="GO:0043065">
    <property type="term" value="P:positive regulation of apoptotic process"/>
    <property type="evidence" value="ECO:0007669"/>
    <property type="project" value="UniProtKB-ARBA"/>
</dbReference>
<dbReference type="InterPro" id="IPR026298">
    <property type="entry name" value="Bcl-2_fam"/>
</dbReference>
<evidence type="ECO:0000256" key="7">
    <source>
        <dbReference type="SAM" id="MobiDB-lite"/>
    </source>
</evidence>
<dbReference type="InterPro" id="IPR046371">
    <property type="entry name" value="Bcl-2_BH1-3"/>
</dbReference>
<dbReference type="PRINTS" id="PR01862">
    <property type="entry name" value="BCL2FAMILY"/>
</dbReference>
<dbReference type="GeneTree" id="ENSGT01130000278292"/>
<evidence type="ECO:0000256" key="1">
    <source>
        <dbReference type="ARBA" id="ARBA00004167"/>
    </source>
</evidence>
<evidence type="ECO:0000256" key="3">
    <source>
        <dbReference type="ARBA" id="ARBA00022692"/>
    </source>
</evidence>
<reference evidence="9" key="2">
    <citation type="submission" date="2025-08" db="UniProtKB">
        <authorList>
            <consortium name="Ensembl"/>
        </authorList>
    </citation>
    <scope>IDENTIFICATION</scope>
</reference>
<dbReference type="FunFam" id="1.10.437.10:FF:000005">
    <property type="entry name" value="bcl-2-related ovarian killer protein"/>
    <property type="match status" value="1"/>
</dbReference>
<feature type="domain" description="Bcl-2 Bcl-2 homology region 1-3" evidence="8">
    <location>
        <begin position="71"/>
        <end position="172"/>
    </location>
</feature>
<organism evidence="9 10">
    <name type="scientific">Taeniopygia guttata</name>
    <name type="common">Zebra finch</name>
    <name type="synonym">Poephila guttata</name>
    <dbReference type="NCBI Taxonomy" id="59729"/>
    <lineage>
        <taxon>Eukaryota</taxon>
        <taxon>Metazoa</taxon>
        <taxon>Chordata</taxon>
        <taxon>Craniata</taxon>
        <taxon>Vertebrata</taxon>
        <taxon>Euteleostomi</taxon>
        <taxon>Archelosauria</taxon>
        <taxon>Archosauria</taxon>
        <taxon>Dinosauria</taxon>
        <taxon>Saurischia</taxon>
        <taxon>Theropoda</taxon>
        <taxon>Coelurosauria</taxon>
        <taxon>Aves</taxon>
        <taxon>Neognathae</taxon>
        <taxon>Neoaves</taxon>
        <taxon>Telluraves</taxon>
        <taxon>Australaves</taxon>
        <taxon>Passeriformes</taxon>
        <taxon>Passeroidea</taxon>
        <taxon>Estrildidae</taxon>
        <taxon>Estrildinae</taxon>
        <taxon>Taeniopygia</taxon>
    </lineage>
</organism>